<keyword evidence="1 4" id="KW-0489">Methyltransferase</keyword>
<comment type="caution">
    <text evidence="4">The sequence shown here is derived from an EMBL/GenBank/DDBJ whole genome shotgun (WGS) entry which is preliminary data.</text>
</comment>
<name>A0A9D1JC35_9FIRM</name>
<dbReference type="PANTHER" id="PTHR43861">
    <property type="entry name" value="TRANS-ACONITATE 2-METHYLTRANSFERASE-RELATED"/>
    <property type="match status" value="1"/>
</dbReference>
<feature type="domain" description="Methyltransferase" evidence="3">
    <location>
        <begin position="36"/>
        <end position="125"/>
    </location>
</feature>
<sequence>MNIKWDAQTYTDHFSFVHEYGEDVIKLIEQHDALSVLDLGCGNGALTKKISDLGMNVIGMDASEELLKVARENYPDLTFIKGDATNFELAENVDVVFSNAVFHWIHQEKQMQMLKCVYKAMKDGGQFVFEFGGSGNNIQIHNALEQEFRARGKVYHMPFYFPTIGEYTTLLEKVGFKVKYAILFDRMTKLNGEDGLADWIKMFVKIPFEGMNREERETIIDQAVLSLKGKLYHNGIWYADYVRIRGKAIK</sequence>
<organism evidence="4 5">
    <name type="scientific">Candidatus Fimimorpha faecalis</name>
    <dbReference type="NCBI Taxonomy" id="2840824"/>
    <lineage>
        <taxon>Bacteria</taxon>
        <taxon>Bacillati</taxon>
        <taxon>Bacillota</taxon>
        <taxon>Clostridia</taxon>
        <taxon>Eubacteriales</taxon>
        <taxon>Candidatus Fimimorpha</taxon>
    </lineage>
</organism>
<dbReference type="Proteomes" id="UP000824201">
    <property type="component" value="Unassembled WGS sequence"/>
</dbReference>
<reference evidence="4" key="2">
    <citation type="journal article" date="2021" name="PeerJ">
        <title>Extensive microbial diversity within the chicken gut microbiome revealed by metagenomics and culture.</title>
        <authorList>
            <person name="Gilroy R."/>
            <person name="Ravi A."/>
            <person name="Getino M."/>
            <person name="Pursley I."/>
            <person name="Horton D.L."/>
            <person name="Alikhan N.F."/>
            <person name="Baker D."/>
            <person name="Gharbi K."/>
            <person name="Hall N."/>
            <person name="Watson M."/>
            <person name="Adriaenssens E.M."/>
            <person name="Foster-Nyarko E."/>
            <person name="Jarju S."/>
            <person name="Secka A."/>
            <person name="Antonio M."/>
            <person name="Oren A."/>
            <person name="Chaudhuri R.R."/>
            <person name="La Ragione R."/>
            <person name="Hildebrand F."/>
            <person name="Pallen M.J."/>
        </authorList>
    </citation>
    <scope>NUCLEOTIDE SEQUENCE</scope>
    <source>
        <strain evidence="4">ChiW13-3771</strain>
    </source>
</reference>
<dbReference type="EMBL" id="DVHN01000013">
    <property type="protein sequence ID" value="HIR87587.1"/>
    <property type="molecule type" value="Genomic_DNA"/>
</dbReference>
<dbReference type="InterPro" id="IPR029063">
    <property type="entry name" value="SAM-dependent_MTases_sf"/>
</dbReference>
<dbReference type="GO" id="GO:0032259">
    <property type="term" value="P:methylation"/>
    <property type="evidence" value="ECO:0007669"/>
    <property type="project" value="UniProtKB-KW"/>
</dbReference>
<evidence type="ECO:0000256" key="2">
    <source>
        <dbReference type="ARBA" id="ARBA00022679"/>
    </source>
</evidence>
<keyword evidence="2" id="KW-0808">Transferase</keyword>
<dbReference type="InterPro" id="IPR041698">
    <property type="entry name" value="Methyltransf_25"/>
</dbReference>
<dbReference type="PANTHER" id="PTHR43861:SF1">
    <property type="entry name" value="TRANS-ACONITATE 2-METHYLTRANSFERASE"/>
    <property type="match status" value="1"/>
</dbReference>
<evidence type="ECO:0000256" key="1">
    <source>
        <dbReference type="ARBA" id="ARBA00022603"/>
    </source>
</evidence>
<proteinExistence type="predicted"/>
<accession>A0A9D1JC35</accession>
<evidence type="ECO:0000259" key="3">
    <source>
        <dbReference type="Pfam" id="PF13649"/>
    </source>
</evidence>
<dbReference type="CDD" id="cd02440">
    <property type="entry name" value="AdoMet_MTases"/>
    <property type="match status" value="1"/>
</dbReference>
<dbReference type="GO" id="GO:0008168">
    <property type="term" value="F:methyltransferase activity"/>
    <property type="evidence" value="ECO:0007669"/>
    <property type="project" value="UniProtKB-KW"/>
</dbReference>
<evidence type="ECO:0000313" key="4">
    <source>
        <dbReference type="EMBL" id="HIR87587.1"/>
    </source>
</evidence>
<dbReference type="Pfam" id="PF13649">
    <property type="entry name" value="Methyltransf_25"/>
    <property type="match status" value="1"/>
</dbReference>
<dbReference type="Gene3D" id="3.40.50.150">
    <property type="entry name" value="Vaccinia Virus protein VP39"/>
    <property type="match status" value="1"/>
</dbReference>
<dbReference type="SUPFAM" id="SSF53335">
    <property type="entry name" value="S-adenosyl-L-methionine-dependent methyltransferases"/>
    <property type="match status" value="1"/>
</dbReference>
<dbReference type="AlphaFoldDB" id="A0A9D1JC35"/>
<gene>
    <name evidence="4" type="ORF">IAC96_01425</name>
</gene>
<reference evidence="4" key="1">
    <citation type="submission" date="2020-10" db="EMBL/GenBank/DDBJ databases">
        <authorList>
            <person name="Gilroy R."/>
        </authorList>
    </citation>
    <scope>NUCLEOTIDE SEQUENCE</scope>
    <source>
        <strain evidence="4">ChiW13-3771</strain>
    </source>
</reference>
<evidence type="ECO:0000313" key="5">
    <source>
        <dbReference type="Proteomes" id="UP000824201"/>
    </source>
</evidence>
<protein>
    <submittedName>
        <fullName evidence="4">Class I SAM-dependent methyltransferase</fullName>
    </submittedName>
</protein>